<dbReference type="Proteomes" id="UP001500902">
    <property type="component" value="Unassembled WGS sequence"/>
</dbReference>
<organism evidence="3 4">
    <name type="scientific">Nonomuraea antimicrobica</name>
    <dbReference type="NCBI Taxonomy" id="561173"/>
    <lineage>
        <taxon>Bacteria</taxon>
        <taxon>Bacillati</taxon>
        <taxon>Actinomycetota</taxon>
        <taxon>Actinomycetes</taxon>
        <taxon>Streptosporangiales</taxon>
        <taxon>Streptosporangiaceae</taxon>
        <taxon>Nonomuraea</taxon>
    </lineage>
</organism>
<sequence>MVQKPLAAQARMREVVGVGRSDDGLVTAKADPDGAIFSLALDPRVMRHDADRLSGDVTAAVKAAQQDSWQQIQQILSGVSLPAVTSQSLGESLAHDGDGPTVNAILRRVQDMYSSVDGVDREERGMHDFIEKEYDALEGAVGTGASASERVTATTDAQGRVTEITVEPRAMRLESHVLADEVLAAVRGARRDALSKVEEKVFDAFPDLDPAADTDLPFQDSTREKRR</sequence>
<keyword evidence="1" id="KW-0238">DNA-binding</keyword>
<feature type="compositionally biased region" description="Low complexity" evidence="2">
    <location>
        <begin position="206"/>
        <end position="218"/>
    </location>
</feature>
<reference evidence="4" key="1">
    <citation type="journal article" date="2019" name="Int. J. Syst. Evol. Microbiol.">
        <title>The Global Catalogue of Microorganisms (GCM) 10K type strain sequencing project: providing services to taxonomists for standard genome sequencing and annotation.</title>
        <authorList>
            <consortium name="The Broad Institute Genomics Platform"/>
            <consortium name="The Broad Institute Genome Sequencing Center for Infectious Disease"/>
            <person name="Wu L."/>
            <person name="Ma J."/>
        </authorList>
    </citation>
    <scope>NUCLEOTIDE SEQUENCE [LARGE SCALE GENOMIC DNA]</scope>
    <source>
        <strain evidence="4">JCM 16904</strain>
    </source>
</reference>
<dbReference type="SUPFAM" id="SSF82607">
    <property type="entry name" value="YbaB-like"/>
    <property type="match status" value="2"/>
</dbReference>
<dbReference type="Pfam" id="PF02575">
    <property type="entry name" value="YbaB_DNA_bd"/>
    <property type="match status" value="2"/>
</dbReference>
<dbReference type="PANTHER" id="PTHR33449">
    <property type="entry name" value="NUCLEOID-ASSOCIATED PROTEIN YBAB"/>
    <property type="match status" value="1"/>
</dbReference>
<dbReference type="PANTHER" id="PTHR33449:SF1">
    <property type="entry name" value="NUCLEOID-ASSOCIATED PROTEIN YBAB"/>
    <property type="match status" value="1"/>
</dbReference>
<evidence type="ECO:0008006" key="5">
    <source>
        <dbReference type="Google" id="ProtNLM"/>
    </source>
</evidence>
<evidence type="ECO:0000256" key="2">
    <source>
        <dbReference type="SAM" id="MobiDB-lite"/>
    </source>
</evidence>
<name>A0ABP7BL72_9ACTN</name>
<evidence type="ECO:0000313" key="4">
    <source>
        <dbReference type="Proteomes" id="UP001500902"/>
    </source>
</evidence>
<protein>
    <recommendedName>
        <fullName evidence="5">YbaB/EbfC DNA-binding family protein</fullName>
    </recommendedName>
</protein>
<dbReference type="InterPro" id="IPR036894">
    <property type="entry name" value="YbaB-like_sf"/>
</dbReference>
<dbReference type="EMBL" id="BAAAZP010000049">
    <property type="protein sequence ID" value="GAA3662102.1"/>
    <property type="molecule type" value="Genomic_DNA"/>
</dbReference>
<feature type="region of interest" description="Disordered" evidence="2">
    <location>
        <begin position="206"/>
        <end position="227"/>
    </location>
</feature>
<gene>
    <name evidence="3" type="ORF">GCM10022224_027270</name>
</gene>
<dbReference type="InterPro" id="IPR004401">
    <property type="entry name" value="YbaB/EbfC"/>
</dbReference>
<evidence type="ECO:0000256" key="1">
    <source>
        <dbReference type="ARBA" id="ARBA00023125"/>
    </source>
</evidence>
<proteinExistence type="predicted"/>
<dbReference type="Gene3D" id="3.30.1310.10">
    <property type="entry name" value="Nucleoid-associated protein YbaB-like domain"/>
    <property type="match status" value="2"/>
</dbReference>
<evidence type="ECO:0000313" key="3">
    <source>
        <dbReference type="EMBL" id="GAA3662102.1"/>
    </source>
</evidence>
<comment type="caution">
    <text evidence="3">The sequence shown here is derived from an EMBL/GenBank/DDBJ whole genome shotgun (WGS) entry which is preliminary data.</text>
</comment>
<accession>A0ABP7BL72</accession>
<keyword evidence="4" id="KW-1185">Reference proteome</keyword>